<protein>
    <submittedName>
        <fullName evidence="1">Uncharacterized protein</fullName>
    </submittedName>
</protein>
<accession>A0A2M7XEZ2</accession>
<name>A0A2M7XEZ2_9BACT</name>
<proteinExistence type="predicted"/>
<dbReference type="AlphaFoldDB" id="A0A2M7XEZ2"/>
<gene>
    <name evidence="1" type="ORF">CO174_00235</name>
</gene>
<organism evidence="1 2">
    <name type="scientific">Candidatus Uhrbacteria bacterium CG_4_9_14_3_um_filter_50_9</name>
    <dbReference type="NCBI Taxonomy" id="1975035"/>
    <lineage>
        <taxon>Bacteria</taxon>
        <taxon>Candidatus Uhriibacteriota</taxon>
    </lineage>
</organism>
<sequence>MLKLHLPNRQEIVDVVLQEGDIVGLENPRQHVWLLTLHGSRRETITHFLFEGGDDKMLLRSRTHAQAVVEIEGIIGPEFRLGEPRINPNGPWYYPIIRR</sequence>
<reference evidence="2" key="1">
    <citation type="submission" date="2017-09" db="EMBL/GenBank/DDBJ databases">
        <title>Depth-based differentiation of microbial function through sediment-hosted aquifers and enrichment of novel symbionts in the deep terrestrial subsurface.</title>
        <authorList>
            <person name="Probst A.J."/>
            <person name="Ladd B."/>
            <person name="Jarett J.K."/>
            <person name="Geller-Mcgrath D.E."/>
            <person name="Sieber C.M.K."/>
            <person name="Emerson J.B."/>
            <person name="Anantharaman K."/>
            <person name="Thomas B.C."/>
            <person name="Malmstrom R."/>
            <person name="Stieglmeier M."/>
            <person name="Klingl A."/>
            <person name="Woyke T."/>
            <person name="Ryan C.M."/>
            <person name="Banfield J.F."/>
        </authorList>
    </citation>
    <scope>NUCLEOTIDE SEQUENCE [LARGE SCALE GENOMIC DNA]</scope>
</reference>
<comment type="caution">
    <text evidence="1">The sequence shown here is derived from an EMBL/GenBank/DDBJ whole genome shotgun (WGS) entry which is preliminary data.</text>
</comment>
<evidence type="ECO:0000313" key="2">
    <source>
        <dbReference type="Proteomes" id="UP000229385"/>
    </source>
</evidence>
<evidence type="ECO:0000313" key="1">
    <source>
        <dbReference type="EMBL" id="PJA46428.1"/>
    </source>
</evidence>
<dbReference type="Proteomes" id="UP000229385">
    <property type="component" value="Unassembled WGS sequence"/>
</dbReference>
<dbReference type="EMBL" id="PFWU01000001">
    <property type="protein sequence ID" value="PJA46428.1"/>
    <property type="molecule type" value="Genomic_DNA"/>
</dbReference>